<dbReference type="EMBL" id="KZ820241">
    <property type="protein sequence ID" value="PWN48249.1"/>
    <property type="molecule type" value="Genomic_DNA"/>
</dbReference>
<sequence>MSYASVAAKNAPPESQQPHPDPNLLEGRQPHDDVNQGAPDVNSSKVNVVPAGTDLEHIKTESAEAYEEAQIKIKQQALAINEEKEKAEKKVKDSIHSAEEKFEQGLDQAEEFAKGASAKLDKATKDGRERLEKGVDELRKKGKEEGKKIRKAAREAEKNIESYWKTFSSDPKYWGPALGAINAALLGGLGLFAYIHKEQVKTWDKRLISAVSVGVLGLLGGQG</sequence>
<name>A0ACD0NR68_9BASI</name>
<dbReference type="Proteomes" id="UP000245626">
    <property type="component" value="Unassembled WGS sequence"/>
</dbReference>
<accession>A0ACD0NR68</accession>
<evidence type="ECO:0000313" key="1">
    <source>
        <dbReference type="EMBL" id="PWN48249.1"/>
    </source>
</evidence>
<proteinExistence type="predicted"/>
<keyword evidence="2" id="KW-1185">Reference proteome</keyword>
<reference evidence="1 2" key="1">
    <citation type="journal article" date="2018" name="Mol. Biol. Evol.">
        <title>Broad Genomic Sampling Reveals a Smut Pathogenic Ancestry of the Fungal Clade Ustilaginomycotina.</title>
        <authorList>
            <person name="Kijpornyongpan T."/>
            <person name="Mondo S.J."/>
            <person name="Barry K."/>
            <person name="Sandor L."/>
            <person name="Lee J."/>
            <person name="Lipzen A."/>
            <person name="Pangilinan J."/>
            <person name="LaButti K."/>
            <person name="Hainaut M."/>
            <person name="Henrissat B."/>
            <person name="Grigoriev I.V."/>
            <person name="Spatafora J.W."/>
            <person name="Aime M.C."/>
        </authorList>
    </citation>
    <scope>NUCLEOTIDE SEQUENCE [LARGE SCALE GENOMIC DNA]</scope>
    <source>
        <strain evidence="1 2">SA 807</strain>
    </source>
</reference>
<evidence type="ECO:0000313" key="2">
    <source>
        <dbReference type="Proteomes" id="UP000245626"/>
    </source>
</evidence>
<protein>
    <submittedName>
        <fullName evidence="1">Uncharacterized protein</fullName>
    </submittedName>
</protein>
<gene>
    <name evidence="1" type="ORF">IE53DRAFT_319775</name>
</gene>
<organism evidence="1 2">
    <name type="scientific">Violaceomyces palustris</name>
    <dbReference type="NCBI Taxonomy" id="1673888"/>
    <lineage>
        <taxon>Eukaryota</taxon>
        <taxon>Fungi</taxon>
        <taxon>Dikarya</taxon>
        <taxon>Basidiomycota</taxon>
        <taxon>Ustilaginomycotina</taxon>
        <taxon>Ustilaginomycetes</taxon>
        <taxon>Violaceomycetales</taxon>
        <taxon>Violaceomycetaceae</taxon>
        <taxon>Violaceomyces</taxon>
    </lineage>
</organism>